<dbReference type="OrthoDB" id="3078209at2"/>
<name>A0A401V1W0_9CELL</name>
<comment type="caution">
    <text evidence="1">The sequence shown here is derived from an EMBL/GenBank/DDBJ whole genome shotgun (WGS) entry which is preliminary data.</text>
</comment>
<dbReference type="Proteomes" id="UP000288246">
    <property type="component" value="Unassembled WGS sequence"/>
</dbReference>
<dbReference type="RefSeq" id="WP_124343420.1">
    <property type="nucleotide sequence ID" value="NZ_BHYL01000207.1"/>
</dbReference>
<proteinExistence type="predicted"/>
<evidence type="ECO:0000313" key="1">
    <source>
        <dbReference type="EMBL" id="GCD20910.1"/>
    </source>
</evidence>
<reference evidence="1 2" key="1">
    <citation type="submission" date="2018-11" db="EMBL/GenBank/DDBJ databases">
        <title>Draft genome sequence of Cellulomonas takizawaensis strain TKZ-21.</title>
        <authorList>
            <person name="Yamamura H."/>
            <person name="Hayashi T."/>
            <person name="Hamada M."/>
            <person name="Serisawa Y."/>
            <person name="Matsuyama K."/>
            <person name="Nakagawa Y."/>
            <person name="Otoguro M."/>
            <person name="Yanagida F."/>
            <person name="Hayakawa M."/>
        </authorList>
    </citation>
    <scope>NUCLEOTIDE SEQUENCE [LARGE SCALE GENOMIC DNA]</scope>
    <source>
        <strain evidence="1 2">TKZ-21</strain>
    </source>
</reference>
<keyword evidence="2" id="KW-1185">Reference proteome</keyword>
<protein>
    <recommendedName>
        <fullName evidence="3">Gingipain domain-containing protein</fullName>
    </recommendedName>
</protein>
<sequence>MDDPVGPDDLLVVDGLDVATGTYLTPPTALGDLAAALRDAPVPGGGDERRLRRRSQADERHLGVTVGFDADDLGSVGWGIVTAPDVDAAVLAALEPLLARRRQQAGDRFRHLVVEDGEDADTFLVRYGATPTVVDPRVVPYYLLLVGGPGALPFDLQYQLGVAYAVGRLDLPDAAAYAAYAASVLAAEDRDAAAAAAQHGARSARLFGPRNPDDTATDLSSRLLLAPLLDEVGRSASAWSVAADAGEPATKQRLRTLLHAPDGPDVLFTASHGLGGPQATALGLGGALVCQDWPGPVQQRGPLTPAQYLAATDVDAAAPVRPRVVLAFACYGAGTPRYSDYPAGPGATLVEIAAQDATAPLPARLLGHPAGGALAFVGHVDRTWSCAFLWHGTTAQTGAFRGALLGLLDGRRVGHALEDLTSRYASLATLLTARIDASERLGKPFPDADLVALWTAVHDARGLVVLGDPAVRAAPPGAGGLVPL</sequence>
<evidence type="ECO:0000313" key="2">
    <source>
        <dbReference type="Proteomes" id="UP000288246"/>
    </source>
</evidence>
<organism evidence="1 2">
    <name type="scientific">Cellulomonas algicola</name>
    <dbReference type="NCBI Taxonomy" id="2071633"/>
    <lineage>
        <taxon>Bacteria</taxon>
        <taxon>Bacillati</taxon>
        <taxon>Actinomycetota</taxon>
        <taxon>Actinomycetes</taxon>
        <taxon>Micrococcales</taxon>
        <taxon>Cellulomonadaceae</taxon>
        <taxon>Cellulomonas</taxon>
    </lineage>
</organism>
<evidence type="ECO:0008006" key="3">
    <source>
        <dbReference type="Google" id="ProtNLM"/>
    </source>
</evidence>
<accession>A0A401V1W0</accession>
<gene>
    <name evidence="1" type="ORF">CTKZ_24720</name>
</gene>
<dbReference type="EMBL" id="BHYL01000207">
    <property type="protein sequence ID" value="GCD20910.1"/>
    <property type="molecule type" value="Genomic_DNA"/>
</dbReference>
<dbReference type="AlphaFoldDB" id="A0A401V1W0"/>